<feature type="chain" id="PRO_5045930347" evidence="5">
    <location>
        <begin position="24"/>
        <end position="119"/>
    </location>
</feature>
<evidence type="ECO:0000256" key="3">
    <source>
        <dbReference type="ARBA" id="ARBA00023004"/>
    </source>
</evidence>
<keyword evidence="3 4" id="KW-0408">Iron</keyword>
<evidence type="ECO:0000256" key="2">
    <source>
        <dbReference type="ARBA" id="ARBA00022723"/>
    </source>
</evidence>
<comment type="caution">
    <text evidence="7">The sequence shown here is derived from an EMBL/GenBank/DDBJ whole genome shotgun (WGS) entry which is preliminary data.</text>
</comment>
<proteinExistence type="predicted"/>
<accession>A0ABW6BYL6</accession>
<sequence>MKRHFILTAGLFLLLLLSNCGTARRGVPMFDPVNLENQALAQGEKVYMSYCQMCHPGGTAGLGPAINNKPLPGFLIKYQVRHGIGMMPAFKEDAISDKELDNLVAYLRVLRKSKDKELM</sequence>
<dbReference type="PROSITE" id="PS51007">
    <property type="entry name" value="CYTC"/>
    <property type="match status" value="1"/>
</dbReference>
<keyword evidence="1 4" id="KW-0349">Heme</keyword>
<keyword evidence="2 4" id="KW-0479">Metal-binding</keyword>
<evidence type="ECO:0000256" key="1">
    <source>
        <dbReference type="ARBA" id="ARBA00022617"/>
    </source>
</evidence>
<dbReference type="Proteomes" id="UP001597641">
    <property type="component" value="Unassembled WGS sequence"/>
</dbReference>
<evidence type="ECO:0000256" key="4">
    <source>
        <dbReference type="PROSITE-ProRule" id="PRU00433"/>
    </source>
</evidence>
<dbReference type="Gene3D" id="1.10.760.10">
    <property type="entry name" value="Cytochrome c-like domain"/>
    <property type="match status" value="1"/>
</dbReference>
<dbReference type="EMBL" id="JBHUOX010000008">
    <property type="protein sequence ID" value="MFD3001143.1"/>
    <property type="molecule type" value="Genomic_DNA"/>
</dbReference>
<evidence type="ECO:0000259" key="6">
    <source>
        <dbReference type="PROSITE" id="PS51007"/>
    </source>
</evidence>
<reference evidence="8" key="1">
    <citation type="journal article" date="2019" name="Int. J. Syst. Evol. Microbiol.">
        <title>The Global Catalogue of Microorganisms (GCM) 10K type strain sequencing project: providing services to taxonomists for standard genome sequencing and annotation.</title>
        <authorList>
            <consortium name="The Broad Institute Genomics Platform"/>
            <consortium name="The Broad Institute Genome Sequencing Center for Infectious Disease"/>
            <person name="Wu L."/>
            <person name="Ma J."/>
        </authorList>
    </citation>
    <scope>NUCLEOTIDE SEQUENCE [LARGE SCALE GENOMIC DNA]</scope>
    <source>
        <strain evidence="8">KCTC 23984</strain>
    </source>
</reference>
<dbReference type="InterPro" id="IPR009056">
    <property type="entry name" value="Cyt_c-like_dom"/>
</dbReference>
<evidence type="ECO:0000256" key="5">
    <source>
        <dbReference type="SAM" id="SignalP"/>
    </source>
</evidence>
<dbReference type="InterPro" id="IPR036909">
    <property type="entry name" value="Cyt_c-like_dom_sf"/>
</dbReference>
<dbReference type="Pfam" id="PF13442">
    <property type="entry name" value="Cytochrome_CBB3"/>
    <property type="match status" value="1"/>
</dbReference>
<evidence type="ECO:0000313" key="8">
    <source>
        <dbReference type="Proteomes" id="UP001597641"/>
    </source>
</evidence>
<dbReference type="RefSeq" id="WP_377484914.1">
    <property type="nucleotide sequence ID" value="NZ_JBHUOX010000008.1"/>
</dbReference>
<name>A0ABW6BYL6_9BACT</name>
<feature type="signal peptide" evidence="5">
    <location>
        <begin position="1"/>
        <end position="23"/>
    </location>
</feature>
<keyword evidence="8" id="KW-1185">Reference proteome</keyword>
<feature type="domain" description="Cytochrome c" evidence="6">
    <location>
        <begin position="38"/>
        <end position="111"/>
    </location>
</feature>
<evidence type="ECO:0000313" key="7">
    <source>
        <dbReference type="EMBL" id="MFD3001143.1"/>
    </source>
</evidence>
<keyword evidence="5" id="KW-0732">Signal</keyword>
<dbReference type="SUPFAM" id="SSF46626">
    <property type="entry name" value="Cytochrome c"/>
    <property type="match status" value="1"/>
</dbReference>
<gene>
    <name evidence="7" type="ORF">ACFS7Z_12265</name>
</gene>
<protein>
    <submittedName>
        <fullName evidence="7">C-type cytochrome</fullName>
    </submittedName>
</protein>
<organism evidence="7 8">
    <name type="scientific">Pontibacter toksunensis</name>
    <dbReference type="NCBI Taxonomy" id="1332631"/>
    <lineage>
        <taxon>Bacteria</taxon>
        <taxon>Pseudomonadati</taxon>
        <taxon>Bacteroidota</taxon>
        <taxon>Cytophagia</taxon>
        <taxon>Cytophagales</taxon>
        <taxon>Hymenobacteraceae</taxon>
        <taxon>Pontibacter</taxon>
    </lineage>
</organism>